<comment type="caution">
    <text evidence="2">The sequence shown here is derived from an EMBL/GenBank/DDBJ whole genome shotgun (WGS) entry which is preliminary data.</text>
</comment>
<dbReference type="AlphaFoldDB" id="A0A8H3DC48"/>
<proteinExistence type="predicted"/>
<protein>
    <recommendedName>
        <fullName evidence="1">T6SS Phospholipase effector Tle1-like catalytic domain-containing protein</fullName>
    </recommendedName>
</protein>
<evidence type="ECO:0000313" key="3">
    <source>
        <dbReference type="Proteomes" id="UP000663853"/>
    </source>
</evidence>
<dbReference type="PANTHER" id="PTHR33840:SF2">
    <property type="entry name" value="TLE1 PHOSPHOLIPASE DOMAIN-CONTAINING PROTEIN"/>
    <property type="match status" value="1"/>
</dbReference>
<dbReference type="InterPro" id="IPR018712">
    <property type="entry name" value="Tle1-like_cat"/>
</dbReference>
<sequence length="612" mass="68275">MSEAPTADTRQAGANLKPRTLVLCFDGTTNIFDETNTNVVKLFSLLERDNREKQMVYYQPGIGTYVPPGMILPITLKLAKIADQGIALYLDKHVMGGYEFLMKHYNHGDKICLFGFSRGAYTARALAGMLHKVGLLPPDNAEQIPFAYSMYKRSDDGGFRESVRFKKAFCRKVRVEFLGVWDTVSSVGLIPRYLPFTKSNPIVKTLRHAVSLDERRAKFKDHLWHVHSPGGRCTKPPREHESPKVAELVSPITQTPVITLQSLSKPGESDLKEAIDITVTEATPSTDCESSPGTAVGQLPLWGSPTDIHGQTHVLPPNKLLHPRERTHVEVPGSNLESEKPEHSGAFGIGHAPSSLCTKSGTILAPAVAPESDPAALGTNRAGARFLRRFVDWLPFRQAQGCQAQSHQAQRKDSCQDEYEAAMSAQCRTSTDQDEQETDVLEVWFAGGHGDIGGGAEEDNQEFQLSNISLRWMIRQIISSGCGIHFDERALSAMHISPVATNPSIENSVSQHSSLSDDAARKQEIEDACAELHDNLSSVFWWPLEFFPLLHVSKNKKGEKDTKIRFNFFRGRHPDASNGKIKVHKTVYYRMQNKPEYKYNARLDKNDIEWVD</sequence>
<reference evidence="2" key="1">
    <citation type="submission" date="2021-01" db="EMBL/GenBank/DDBJ databases">
        <authorList>
            <person name="Kaushik A."/>
        </authorList>
    </citation>
    <scope>NUCLEOTIDE SEQUENCE</scope>
    <source>
        <strain evidence="2">AG6-10EEA</strain>
    </source>
</reference>
<dbReference type="Pfam" id="PF09994">
    <property type="entry name" value="T6SS_Tle1-like_cat"/>
    <property type="match status" value="1"/>
</dbReference>
<dbReference type="PANTHER" id="PTHR33840">
    <property type="match status" value="1"/>
</dbReference>
<dbReference type="EMBL" id="CAJMXA010003883">
    <property type="protein sequence ID" value="CAE6520183.1"/>
    <property type="molecule type" value="Genomic_DNA"/>
</dbReference>
<feature type="domain" description="T6SS Phospholipase effector Tle1-like catalytic" evidence="1">
    <location>
        <begin position="19"/>
        <end position="476"/>
    </location>
</feature>
<evidence type="ECO:0000313" key="2">
    <source>
        <dbReference type="EMBL" id="CAE6520183.1"/>
    </source>
</evidence>
<name>A0A8H3DC48_9AGAM</name>
<accession>A0A8H3DC48</accession>
<organism evidence="2 3">
    <name type="scientific">Rhizoctonia solani</name>
    <dbReference type="NCBI Taxonomy" id="456999"/>
    <lineage>
        <taxon>Eukaryota</taxon>
        <taxon>Fungi</taxon>
        <taxon>Dikarya</taxon>
        <taxon>Basidiomycota</taxon>
        <taxon>Agaricomycotina</taxon>
        <taxon>Agaricomycetes</taxon>
        <taxon>Cantharellales</taxon>
        <taxon>Ceratobasidiaceae</taxon>
        <taxon>Rhizoctonia</taxon>
    </lineage>
</organism>
<evidence type="ECO:0000259" key="1">
    <source>
        <dbReference type="Pfam" id="PF09994"/>
    </source>
</evidence>
<dbReference type="Proteomes" id="UP000663853">
    <property type="component" value="Unassembled WGS sequence"/>
</dbReference>
<gene>
    <name evidence="2" type="ORF">RDB_LOCUS145245</name>
</gene>